<protein>
    <submittedName>
        <fullName evidence="1">MORN repeat variantcontaining protein</fullName>
    </submittedName>
</protein>
<proteinExistence type="predicted"/>
<dbReference type="EMBL" id="KB007805">
    <property type="protein sequence ID" value="ELR25523.1"/>
    <property type="molecule type" value="Genomic_DNA"/>
</dbReference>
<evidence type="ECO:0000313" key="1">
    <source>
        <dbReference type="EMBL" id="ELR25523.1"/>
    </source>
</evidence>
<reference evidence="1 2" key="1">
    <citation type="journal article" date="2013" name="Genome Biol.">
        <title>Genome of Acanthamoeba castellanii highlights extensive lateral gene transfer and early evolution of tyrosine kinase signaling.</title>
        <authorList>
            <person name="Clarke M."/>
            <person name="Lohan A.J."/>
            <person name="Liu B."/>
            <person name="Lagkouvardos I."/>
            <person name="Roy S."/>
            <person name="Zafar N."/>
            <person name="Bertelli C."/>
            <person name="Schilde C."/>
            <person name="Kianianmomeni A."/>
            <person name="Burglin T.R."/>
            <person name="Frech C."/>
            <person name="Turcotte B."/>
            <person name="Kopec K.O."/>
            <person name="Synnott J.M."/>
            <person name="Choo C."/>
            <person name="Paponov I."/>
            <person name="Finkler A."/>
            <person name="Soon Heng Tan C."/>
            <person name="Hutchins A.P."/>
            <person name="Weinmeier T."/>
            <person name="Rattei T."/>
            <person name="Chu J.S."/>
            <person name="Gimenez G."/>
            <person name="Irimia M."/>
            <person name="Rigden D.J."/>
            <person name="Fitzpatrick D.A."/>
            <person name="Lorenzo-Morales J."/>
            <person name="Bateman A."/>
            <person name="Chiu C.H."/>
            <person name="Tang P."/>
            <person name="Hegemann P."/>
            <person name="Fromm H."/>
            <person name="Raoult D."/>
            <person name="Greub G."/>
            <person name="Miranda-Saavedra D."/>
            <person name="Chen N."/>
            <person name="Nash P."/>
            <person name="Ginger M.L."/>
            <person name="Horn M."/>
            <person name="Schaap P."/>
            <person name="Caler L."/>
            <person name="Loftus B."/>
        </authorList>
    </citation>
    <scope>NUCLEOTIDE SEQUENCE [LARGE SCALE GENOMIC DNA]</scope>
    <source>
        <strain evidence="1 2">Neff</strain>
    </source>
</reference>
<dbReference type="AlphaFoldDB" id="L8HLH8"/>
<accession>L8HLH8</accession>
<evidence type="ECO:0000313" key="2">
    <source>
        <dbReference type="Proteomes" id="UP000011083"/>
    </source>
</evidence>
<dbReference type="InterPro" id="IPR011652">
    <property type="entry name" value="MORN_2"/>
</dbReference>
<dbReference type="SUPFAM" id="SSF82185">
    <property type="entry name" value="Histone H3 K4-specific methyltransferase SET7/9 N-terminal domain"/>
    <property type="match status" value="1"/>
</dbReference>
<sequence>MDLSHLIRSQVVLSAAFFPPPPAPSPQAENRRRLTGASPSLVDLAAKVVAVNFELYQDCWVPKPLHVHLQKFMEPKAQRQMLDAVKKYHPNGNVKSNKEFDDEGQLHGKMEEWYANGHKCREECYEHGVLNGEARWWHEAGGLWTQQHFLNGHRHGKCVWYYPSGKPHRIVNYKNGLKDGHCETYYPNGLKCEEGQYQDDQEVGQWRKWSRMGHFLGCSEPSTIDHPLPGPSTN</sequence>
<keyword evidence="2" id="KW-1185">Reference proteome</keyword>
<dbReference type="VEuPathDB" id="AmoebaDB:ACA1_296110"/>
<name>L8HLH8_ACACF</name>
<organism evidence="1 2">
    <name type="scientific">Acanthamoeba castellanii (strain ATCC 30010 / Neff)</name>
    <dbReference type="NCBI Taxonomy" id="1257118"/>
    <lineage>
        <taxon>Eukaryota</taxon>
        <taxon>Amoebozoa</taxon>
        <taxon>Discosea</taxon>
        <taxon>Longamoebia</taxon>
        <taxon>Centramoebida</taxon>
        <taxon>Acanthamoebidae</taxon>
        <taxon>Acanthamoeba</taxon>
    </lineage>
</organism>
<gene>
    <name evidence="1" type="ORF">ACA1_296110</name>
</gene>
<dbReference type="KEGG" id="acan:ACA1_296110"/>
<dbReference type="Proteomes" id="UP000011083">
    <property type="component" value="Unassembled WGS sequence"/>
</dbReference>
<dbReference type="RefSeq" id="XP_004368278.1">
    <property type="nucleotide sequence ID" value="XM_004368221.1"/>
</dbReference>
<dbReference type="Gene3D" id="2.20.110.10">
    <property type="entry name" value="Histone H3 K4-specific methyltransferase SET7/9 N-terminal domain"/>
    <property type="match status" value="2"/>
</dbReference>
<dbReference type="GeneID" id="14926583"/>
<dbReference type="Pfam" id="PF07661">
    <property type="entry name" value="MORN_2"/>
    <property type="match status" value="5"/>
</dbReference>